<dbReference type="SUPFAM" id="SSF47598">
    <property type="entry name" value="Ribbon-helix-helix"/>
    <property type="match status" value="1"/>
</dbReference>
<keyword evidence="1" id="KW-0175">Coiled coil</keyword>
<name>A0ABV4T6M2_9EURY</name>
<proteinExistence type="predicted"/>
<sequence length="236" mass="27098">MKIPVRGPGRPRKWKSTDIITLRLPTEIIEIIDRIAAETNRSRTEVIVSLVQAASNVEIAKLLLELQNKDDLVKELQKDNSELHEKIEKLLKKLEQVLLENQALKEENRELKEENRELKRRVRELEAQLRAGFRGREALSLVEDIGVAFSNVSSMKFVDLLRALGESAEGEQLLRRAKAFLERWFRDEGGILVSDELGLVVEKSSKVGILGWRVRRLSPNADSFREFHPKEVMANE</sequence>
<feature type="coiled-coil region" evidence="1">
    <location>
        <begin position="59"/>
        <end position="131"/>
    </location>
</feature>
<evidence type="ECO:0000313" key="2">
    <source>
        <dbReference type="EMBL" id="MFA4805438.1"/>
    </source>
</evidence>
<evidence type="ECO:0000313" key="3">
    <source>
        <dbReference type="Proteomes" id="UP001571980"/>
    </source>
</evidence>
<evidence type="ECO:0000256" key="1">
    <source>
        <dbReference type="SAM" id="Coils"/>
    </source>
</evidence>
<dbReference type="EMBL" id="JARRIG010000009">
    <property type="protein sequence ID" value="MFA4805438.1"/>
    <property type="molecule type" value="Genomic_DNA"/>
</dbReference>
<reference evidence="2 3" key="1">
    <citation type="submission" date="2023-03" db="EMBL/GenBank/DDBJ databases">
        <title>Speciation in Pyrococcus: adaptation to high temperature as a mechanism.</title>
        <authorList>
            <person name="Gu J."/>
        </authorList>
    </citation>
    <scope>NUCLEOTIDE SEQUENCE [LARGE SCALE GENOMIC DNA]</scope>
    <source>
        <strain evidence="2 3">LMOA34</strain>
    </source>
</reference>
<dbReference type="RefSeq" id="WP_372825045.1">
    <property type="nucleotide sequence ID" value="NZ_JARRIF010000002.1"/>
</dbReference>
<gene>
    <name evidence="2" type="ORF">P8X34_11940</name>
</gene>
<keyword evidence="3" id="KW-1185">Reference proteome</keyword>
<dbReference type="Proteomes" id="UP001571980">
    <property type="component" value="Unassembled WGS sequence"/>
</dbReference>
<protein>
    <submittedName>
        <fullName evidence="2">Ribbon-helix-helix protein, CopG family</fullName>
    </submittedName>
</protein>
<comment type="caution">
    <text evidence="2">The sequence shown here is derived from an EMBL/GenBank/DDBJ whole genome shotgun (WGS) entry which is preliminary data.</text>
</comment>
<organism evidence="2 3">
    <name type="scientific">Pyrococcus kukulkanii</name>
    <dbReference type="NCBI Taxonomy" id="1609559"/>
    <lineage>
        <taxon>Archaea</taxon>
        <taxon>Methanobacteriati</taxon>
        <taxon>Methanobacteriota</taxon>
        <taxon>Thermococci</taxon>
        <taxon>Thermococcales</taxon>
        <taxon>Thermococcaceae</taxon>
        <taxon>Pyrococcus</taxon>
    </lineage>
</organism>
<accession>A0ABV4T6M2</accession>
<dbReference type="InterPro" id="IPR010985">
    <property type="entry name" value="Ribbon_hlx_hlx"/>
</dbReference>